<evidence type="ECO:0000313" key="2">
    <source>
        <dbReference type="Proteomes" id="UP000766570"/>
    </source>
</evidence>
<sequence>MTSHAFVQVAEDIARRAHKGQLDKSGVDYITHPARVAAGVATHGGDDAAVAAAWLHDVLEDCDVTEEDLLAAGIPAAVTEAVRAVTKAEGETLEDYCARVRANPIGLLVKRSDIEDNTDPARTAILPEQVRVRLAAKYSRVRDLLGFPQPA</sequence>
<dbReference type="SUPFAM" id="SSF109604">
    <property type="entry name" value="HD-domain/PDEase-like"/>
    <property type="match status" value="1"/>
</dbReference>
<name>A0ABS4WDX7_9MICC</name>
<dbReference type="Gene3D" id="1.10.3210.10">
    <property type="entry name" value="Hypothetical protein af1432"/>
    <property type="match status" value="1"/>
</dbReference>
<protein>
    <submittedName>
        <fullName evidence="1">(P)ppGpp synthase/HD superfamily hydrolase</fullName>
    </submittedName>
</protein>
<reference evidence="1 2" key="1">
    <citation type="submission" date="2021-03" db="EMBL/GenBank/DDBJ databases">
        <title>Sequencing the genomes of 1000 actinobacteria strains.</title>
        <authorList>
            <person name="Klenk H.-P."/>
        </authorList>
    </citation>
    <scope>NUCLEOTIDE SEQUENCE [LARGE SCALE GENOMIC DNA]</scope>
    <source>
        <strain evidence="1 2">DSM 15454</strain>
    </source>
</reference>
<keyword evidence="2" id="KW-1185">Reference proteome</keyword>
<proteinExistence type="predicted"/>
<keyword evidence="1" id="KW-0378">Hydrolase</keyword>
<dbReference type="PANTHER" id="PTHR46246:SF1">
    <property type="entry name" value="GUANOSINE-3',5'-BIS(DIPHOSPHATE) 3'-PYROPHOSPHOHYDROLASE MESH1"/>
    <property type="match status" value="1"/>
</dbReference>
<accession>A0ABS4WDX7</accession>
<dbReference type="RefSeq" id="WP_209907372.1">
    <property type="nucleotide sequence ID" value="NZ_BAAAMI010000006.1"/>
</dbReference>
<dbReference type="Pfam" id="PF13328">
    <property type="entry name" value="HD_4"/>
    <property type="match status" value="1"/>
</dbReference>
<dbReference type="Proteomes" id="UP000766570">
    <property type="component" value="Unassembled WGS sequence"/>
</dbReference>
<dbReference type="GO" id="GO:0016787">
    <property type="term" value="F:hydrolase activity"/>
    <property type="evidence" value="ECO:0007669"/>
    <property type="project" value="UniProtKB-KW"/>
</dbReference>
<dbReference type="EMBL" id="JAGIOE010000001">
    <property type="protein sequence ID" value="MBP2374343.1"/>
    <property type="molecule type" value="Genomic_DNA"/>
</dbReference>
<evidence type="ECO:0000313" key="1">
    <source>
        <dbReference type="EMBL" id="MBP2374343.1"/>
    </source>
</evidence>
<gene>
    <name evidence="1" type="ORF">JOF46_002255</name>
</gene>
<dbReference type="InterPro" id="IPR052194">
    <property type="entry name" value="MESH1"/>
</dbReference>
<organism evidence="1 2">
    <name type="scientific">Paeniglutamicibacter psychrophenolicus</name>
    <dbReference type="NCBI Taxonomy" id="257454"/>
    <lineage>
        <taxon>Bacteria</taxon>
        <taxon>Bacillati</taxon>
        <taxon>Actinomycetota</taxon>
        <taxon>Actinomycetes</taxon>
        <taxon>Micrococcales</taxon>
        <taxon>Micrococcaceae</taxon>
        <taxon>Paeniglutamicibacter</taxon>
    </lineage>
</organism>
<comment type="caution">
    <text evidence="1">The sequence shown here is derived from an EMBL/GenBank/DDBJ whole genome shotgun (WGS) entry which is preliminary data.</text>
</comment>
<dbReference type="PANTHER" id="PTHR46246">
    <property type="entry name" value="GUANOSINE-3',5'-BIS(DIPHOSPHATE) 3'-PYROPHOSPHOHYDROLASE MESH1"/>
    <property type="match status" value="1"/>
</dbReference>